<evidence type="ECO:0000313" key="2">
    <source>
        <dbReference type="Proteomes" id="UP000307217"/>
    </source>
</evidence>
<dbReference type="Proteomes" id="UP000307217">
    <property type="component" value="Unassembled WGS sequence"/>
</dbReference>
<dbReference type="AlphaFoldDB" id="A0A5S3VBI5"/>
<reference evidence="1 2" key="1">
    <citation type="submission" date="2018-01" db="EMBL/GenBank/DDBJ databases">
        <authorList>
            <person name="Paulsen S."/>
            <person name="Gram L.K."/>
        </authorList>
    </citation>
    <scope>NUCLEOTIDE SEQUENCE [LARGE SCALE GENOMIC DNA]</scope>
    <source>
        <strain evidence="1 2">S3790</strain>
    </source>
</reference>
<evidence type="ECO:0000313" key="1">
    <source>
        <dbReference type="EMBL" id="TMO68904.1"/>
    </source>
</evidence>
<sequence length="86" mass="10197">MMKLGGLLARMEDLEKDRGWKEDLEPYSFTEDETLAFQEVTDLLREYSYKNKAHSDDVTYYQRELRLIFRSLPFAGGYVHGSWPNQ</sequence>
<name>A0A5S3VBI5_9GAMM</name>
<reference evidence="2" key="2">
    <citation type="submission" date="2019-06" db="EMBL/GenBank/DDBJ databases">
        <title>Co-occurence of chitin degradation, pigmentation and bioactivity in marine Pseudoalteromonas.</title>
        <authorList>
            <person name="Sonnenschein E.C."/>
            <person name="Bech P.K."/>
        </authorList>
    </citation>
    <scope>NUCLEOTIDE SEQUENCE [LARGE SCALE GENOMIC DNA]</scope>
    <source>
        <strain evidence="2">S3790</strain>
    </source>
</reference>
<proteinExistence type="predicted"/>
<dbReference type="EMBL" id="PNBX01000028">
    <property type="protein sequence ID" value="TMO68904.1"/>
    <property type="molecule type" value="Genomic_DNA"/>
</dbReference>
<protein>
    <submittedName>
        <fullName evidence="1">Uncharacterized protein</fullName>
    </submittedName>
</protein>
<organism evidence="1 2">
    <name type="scientific">Pseudoalteromonas aurantia</name>
    <dbReference type="NCBI Taxonomy" id="43654"/>
    <lineage>
        <taxon>Bacteria</taxon>
        <taxon>Pseudomonadati</taxon>
        <taxon>Pseudomonadota</taxon>
        <taxon>Gammaproteobacteria</taxon>
        <taxon>Alteromonadales</taxon>
        <taxon>Pseudoalteromonadaceae</taxon>
        <taxon>Pseudoalteromonas</taxon>
    </lineage>
</organism>
<accession>A0A5S3VBI5</accession>
<gene>
    <name evidence="1" type="ORF">CWC19_07495</name>
</gene>
<comment type="caution">
    <text evidence="1">The sequence shown here is derived from an EMBL/GenBank/DDBJ whole genome shotgun (WGS) entry which is preliminary data.</text>
</comment>